<organism evidence="1 2">
    <name type="scientific">Parablautia intestinalis</name>
    <dbReference type="NCBI Taxonomy" id="2320100"/>
    <lineage>
        <taxon>Bacteria</taxon>
        <taxon>Bacillati</taxon>
        <taxon>Bacillota</taxon>
        <taxon>Clostridia</taxon>
        <taxon>Lachnospirales</taxon>
        <taxon>Lachnospiraceae</taxon>
        <taxon>Parablautia</taxon>
    </lineage>
</organism>
<dbReference type="EMBL" id="RAYQ01000022">
    <property type="protein sequence ID" value="RKI89510.1"/>
    <property type="molecule type" value="Genomic_DNA"/>
</dbReference>
<accession>A0A3A9ACV1</accession>
<reference evidence="1 2" key="1">
    <citation type="submission" date="2018-09" db="EMBL/GenBank/DDBJ databases">
        <title>Murine metabolic-syndrome-specific gut microbial biobank.</title>
        <authorList>
            <person name="Liu C."/>
        </authorList>
    </citation>
    <scope>NUCLEOTIDE SEQUENCE [LARGE SCALE GENOMIC DNA]</scope>
    <source>
        <strain evidence="1 2">0.1xD8-82</strain>
    </source>
</reference>
<gene>
    <name evidence="1" type="ORF">D7V94_18080</name>
</gene>
<dbReference type="AlphaFoldDB" id="A0A3A9ACV1"/>
<dbReference type="RefSeq" id="WP_120471696.1">
    <property type="nucleotide sequence ID" value="NZ_RAYQ01000022.1"/>
</dbReference>
<name>A0A3A9ACV1_9FIRM</name>
<sequence length="67" mass="7701">MPKRKQLQKEIDKAKEDWQNAQREAGFVPEPYIGIMPSETDVMTEKNKTLDNILDVLADKVADRVVD</sequence>
<evidence type="ECO:0000313" key="1">
    <source>
        <dbReference type="EMBL" id="RKI89510.1"/>
    </source>
</evidence>
<evidence type="ECO:0000313" key="2">
    <source>
        <dbReference type="Proteomes" id="UP000280696"/>
    </source>
</evidence>
<dbReference type="Proteomes" id="UP000280696">
    <property type="component" value="Unassembled WGS sequence"/>
</dbReference>
<protein>
    <submittedName>
        <fullName evidence="1">Uncharacterized protein</fullName>
    </submittedName>
</protein>
<comment type="caution">
    <text evidence="1">The sequence shown here is derived from an EMBL/GenBank/DDBJ whole genome shotgun (WGS) entry which is preliminary data.</text>
</comment>
<proteinExistence type="predicted"/>
<keyword evidence="2" id="KW-1185">Reference proteome</keyword>